<dbReference type="AlphaFoldDB" id="A0A9Q4AQ35"/>
<feature type="transmembrane region" description="Helical" evidence="1">
    <location>
        <begin position="63"/>
        <end position="82"/>
    </location>
</feature>
<keyword evidence="3" id="KW-1185">Reference proteome</keyword>
<keyword evidence="1" id="KW-0812">Transmembrane</keyword>
<comment type="caution">
    <text evidence="2">The sequence shown here is derived from an EMBL/GenBank/DDBJ whole genome shotgun (WGS) entry which is preliminary data.</text>
</comment>
<feature type="transmembrane region" description="Helical" evidence="1">
    <location>
        <begin position="116"/>
        <end position="138"/>
    </location>
</feature>
<name>A0A9Q4AQ35_9HYPH</name>
<evidence type="ECO:0000313" key="2">
    <source>
        <dbReference type="EMBL" id="MCP8888283.1"/>
    </source>
</evidence>
<evidence type="ECO:0000256" key="1">
    <source>
        <dbReference type="SAM" id="Phobius"/>
    </source>
</evidence>
<proteinExistence type="predicted"/>
<accession>A0A9Q4AQ35</accession>
<gene>
    <name evidence="2" type="ORF">NF348_14265</name>
</gene>
<keyword evidence="1" id="KW-0472">Membrane</keyword>
<evidence type="ECO:0000313" key="3">
    <source>
        <dbReference type="Proteomes" id="UP001060275"/>
    </source>
</evidence>
<keyword evidence="1" id="KW-1133">Transmembrane helix</keyword>
<feature type="transmembrane region" description="Helical" evidence="1">
    <location>
        <begin position="150"/>
        <end position="169"/>
    </location>
</feature>
<reference evidence="2" key="1">
    <citation type="submission" date="2022-06" db="EMBL/GenBank/DDBJ databases">
        <title>Devosia sp. XJ19-45 genome assembly.</title>
        <authorList>
            <person name="Li B."/>
            <person name="Cai M."/>
            <person name="Nie G."/>
            <person name="Li W."/>
        </authorList>
    </citation>
    <scope>NUCLEOTIDE SEQUENCE</scope>
    <source>
        <strain evidence="2">XJ19-45</strain>
    </source>
</reference>
<organism evidence="2 3">
    <name type="scientific">Devosia ureilytica</name>
    <dbReference type="NCBI Taxonomy" id="2952754"/>
    <lineage>
        <taxon>Bacteria</taxon>
        <taxon>Pseudomonadati</taxon>
        <taxon>Pseudomonadota</taxon>
        <taxon>Alphaproteobacteria</taxon>
        <taxon>Hyphomicrobiales</taxon>
        <taxon>Devosiaceae</taxon>
        <taxon>Devosia</taxon>
    </lineage>
</organism>
<sequence length="184" mass="19046">MATAATLAITRPEPRTTASSWRVALAWIICTGLPLGLFGLLNLGGEAIGILPLFFAPFGLPGWVGAIAHLGQLALLGSAYWALTQRNTRSPARLWLIALMAGYVALPFITPPLDSLQLSLVCTGLFLASVATISRVGAVSPLAGWMMAPMLAVIGFSATMGLAIAAAYAPPFALMQAQQAPSAA</sequence>
<feature type="transmembrane region" description="Helical" evidence="1">
    <location>
        <begin position="21"/>
        <end position="43"/>
    </location>
</feature>
<dbReference type="Proteomes" id="UP001060275">
    <property type="component" value="Unassembled WGS sequence"/>
</dbReference>
<protein>
    <submittedName>
        <fullName evidence="2">Uncharacterized protein</fullName>
    </submittedName>
</protein>
<dbReference type="RefSeq" id="WP_254675341.1">
    <property type="nucleotide sequence ID" value="NZ_JAMWDU010000005.1"/>
</dbReference>
<dbReference type="EMBL" id="JAMWDU010000005">
    <property type="protein sequence ID" value="MCP8888283.1"/>
    <property type="molecule type" value="Genomic_DNA"/>
</dbReference>
<feature type="transmembrane region" description="Helical" evidence="1">
    <location>
        <begin position="94"/>
        <end position="110"/>
    </location>
</feature>